<proteinExistence type="predicted"/>
<keyword evidence="2" id="KW-0812">Transmembrane</keyword>
<dbReference type="KEGG" id="pspi:PS2015_752"/>
<evidence type="ECO:0000313" key="3">
    <source>
        <dbReference type="EMBL" id="ALO45429.1"/>
    </source>
</evidence>
<feature type="transmembrane region" description="Helical" evidence="2">
    <location>
        <begin position="110"/>
        <end position="128"/>
    </location>
</feature>
<dbReference type="EMBL" id="CP013189">
    <property type="protein sequence ID" value="ALO45429.1"/>
    <property type="molecule type" value="Genomic_DNA"/>
</dbReference>
<reference evidence="3 4" key="1">
    <citation type="submission" date="2015-11" db="EMBL/GenBank/DDBJ databases">
        <authorList>
            <person name="Zhang Y."/>
            <person name="Guo Z."/>
        </authorList>
    </citation>
    <scope>NUCLEOTIDE SEQUENCE [LARGE SCALE GENOMIC DNA]</scope>
    <source>
        <strain evidence="3 4">KCTC 32221</strain>
    </source>
</reference>
<sequence>MPLRPDTASDMTQGNNTESSPDTQQPRKQRGGFFGNLIFNIIIPVVVLSRFSGEDSLGPMWSIVVALSFPIAYGLWDLRDTGKINPFSVIGVVSVFLTGGISLLQLDPQYIAIKEAAIPGAIGLAVLISQKTRFPLVKTLILNGQLIRVEALYQALAAKGNTALFERRLSQASLIVAASFFLSSALNYILARVILVSPPGTTEFSEQLGRMTALSYPVIAIPSMIVLLIAIWFVFSQIHRLTDEKLETFLIDNA</sequence>
<evidence type="ECO:0000256" key="2">
    <source>
        <dbReference type="SAM" id="Phobius"/>
    </source>
</evidence>
<dbReference type="NCBIfam" id="NF041646">
    <property type="entry name" value="VC0807_fam"/>
    <property type="match status" value="1"/>
</dbReference>
<dbReference type="PIRSF" id="PIRSF028137">
    <property type="entry name" value="UCP028137"/>
    <property type="match status" value="1"/>
</dbReference>
<name>A0A0S2KB91_9GAMM</name>
<feature type="compositionally biased region" description="Polar residues" evidence="1">
    <location>
        <begin position="9"/>
        <end position="26"/>
    </location>
</feature>
<keyword evidence="2" id="KW-0472">Membrane</keyword>
<feature type="transmembrane region" description="Helical" evidence="2">
    <location>
        <begin position="174"/>
        <end position="194"/>
    </location>
</feature>
<dbReference type="STRING" id="1249552.PS2015_752"/>
<feature type="region of interest" description="Disordered" evidence="1">
    <location>
        <begin position="1"/>
        <end position="27"/>
    </location>
</feature>
<keyword evidence="2" id="KW-1133">Transmembrane helix</keyword>
<feature type="transmembrane region" description="Helical" evidence="2">
    <location>
        <begin position="33"/>
        <end position="51"/>
    </location>
</feature>
<dbReference type="PATRIC" id="fig|1249552.3.peg.757"/>
<accession>A0A0S2KB91</accession>
<protein>
    <submittedName>
        <fullName evidence="3">Dihydroorotate dehydrogenase 2</fullName>
    </submittedName>
</protein>
<feature type="transmembrane region" description="Helical" evidence="2">
    <location>
        <begin position="214"/>
        <end position="235"/>
    </location>
</feature>
<evidence type="ECO:0000313" key="4">
    <source>
        <dbReference type="Proteomes" id="UP000065641"/>
    </source>
</evidence>
<evidence type="ECO:0000256" key="1">
    <source>
        <dbReference type="SAM" id="MobiDB-lite"/>
    </source>
</evidence>
<feature type="transmembrane region" description="Helical" evidence="2">
    <location>
        <begin position="87"/>
        <end position="104"/>
    </location>
</feature>
<keyword evidence="4" id="KW-1185">Reference proteome</keyword>
<feature type="transmembrane region" description="Helical" evidence="2">
    <location>
        <begin position="57"/>
        <end position="75"/>
    </location>
</feature>
<dbReference type="InterPro" id="IPR016870">
    <property type="entry name" value="UCP028137"/>
</dbReference>
<organism evidence="3 4">
    <name type="scientific">Pseudohongiella spirulinae</name>
    <dbReference type="NCBI Taxonomy" id="1249552"/>
    <lineage>
        <taxon>Bacteria</taxon>
        <taxon>Pseudomonadati</taxon>
        <taxon>Pseudomonadota</taxon>
        <taxon>Gammaproteobacteria</taxon>
        <taxon>Pseudomonadales</taxon>
        <taxon>Pseudohongiellaceae</taxon>
        <taxon>Pseudohongiella</taxon>
    </lineage>
</organism>
<dbReference type="AlphaFoldDB" id="A0A0S2KB91"/>
<dbReference type="Proteomes" id="UP000065641">
    <property type="component" value="Chromosome"/>
</dbReference>
<gene>
    <name evidence="3" type="ORF">PS2015_752</name>
</gene>